<sequence length="110" mass="11887">MRWLKVILAGIVEIVWVTCIKNADSILSWSITLLMIALSFALVISACKTLPVGTAYAIFVGIGTVGTVIIDMVFYSDPFSFTKLFLLALLLIGILGLKLSTDNEESEGTS</sequence>
<dbReference type="PANTHER" id="PTHR30561">
    <property type="entry name" value="SMR FAMILY PROTON-DEPENDENT DRUG EFFLUX TRANSPORTER SUGE"/>
    <property type="match status" value="1"/>
</dbReference>
<gene>
    <name evidence="11" type="ORF">EIG99_09435</name>
    <name evidence="10" type="ORF">I6J05_07325</name>
</gene>
<name>A0A143PDC5_9STAP</name>
<evidence type="ECO:0000313" key="13">
    <source>
        <dbReference type="Proteomes" id="UP000595942"/>
    </source>
</evidence>
<evidence type="ECO:0000256" key="1">
    <source>
        <dbReference type="ARBA" id="ARBA00004651"/>
    </source>
</evidence>
<feature type="transmembrane region" description="Helical" evidence="9">
    <location>
        <begin position="26"/>
        <end position="44"/>
    </location>
</feature>
<dbReference type="GO" id="GO:0022857">
    <property type="term" value="F:transmembrane transporter activity"/>
    <property type="evidence" value="ECO:0007669"/>
    <property type="project" value="InterPro"/>
</dbReference>
<dbReference type="Proteomes" id="UP000595942">
    <property type="component" value="Chromosome"/>
</dbReference>
<dbReference type="FunFam" id="1.10.3730.20:FF:000001">
    <property type="entry name" value="Quaternary ammonium compound resistance transporter SugE"/>
    <property type="match status" value="1"/>
</dbReference>
<comment type="subcellular location">
    <subcellularLocation>
        <location evidence="1 8">Cell membrane</location>
        <topology evidence="1 8">Multi-pass membrane protein</topology>
    </subcellularLocation>
</comment>
<dbReference type="OrthoDB" id="2168659at2"/>
<comment type="similarity">
    <text evidence="7 8">Belongs to the drug/metabolite transporter (DMT) superfamily. Small multidrug resistance (SMR) (TC 2.A.7.1) family.</text>
</comment>
<dbReference type="InterPro" id="IPR045324">
    <property type="entry name" value="Small_multidrug_res"/>
</dbReference>
<dbReference type="GO" id="GO:0005886">
    <property type="term" value="C:plasma membrane"/>
    <property type="evidence" value="ECO:0007669"/>
    <property type="project" value="UniProtKB-SubCell"/>
</dbReference>
<evidence type="ECO:0000256" key="2">
    <source>
        <dbReference type="ARBA" id="ARBA00022448"/>
    </source>
</evidence>
<dbReference type="EMBL" id="RQTE01000182">
    <property type="protein sequence ID" value="RZI01209.1"/>
    <property type="molecule type" value="Genomic_DNA"/>
</dbReference>
<proteinExistence type="inferred from homology"/>
<keyword evidence="13" id="KW-1185">Reference proteome</keyword>
<reference evidence="11 12" key="1">
    <citation type="submission" date="2018-11" db="EMBL/GenBank/DDBJ databases">
        <title>Genomic profiling of Staphylococcus species from a Poultry farm system in KwaZulu-Natal, South Africa.</title>
        <authorList>
            <person name="Amoako D.G."/>
            <person name="Somboro A.M."/>
            <person name="Abia A.L.K."/>
            <person name="Bester L.A."/>
            <person name="Essack S.Y."/>
        </authorList>
    </citation>
    <scope>NUCLEOTIDE SEQUENCE [LARGE SCALE GENOMIC DNA]</scope>
    <source>
        <strain evidence="11 12">SA11</strain>
    </source>
</reference>
<keyword evidence="3" id="KW-1003">Cell membrane</keyword>
<evidence type="ECO:0000313" key="10">
    <source>
        <dbReference type="EMBL" id="QQS81737.1"/>
    </source>
</evidence>
<keyword evidence="6 9" id="KW-0472">Membrane</keyword>
<dbReference type="Proteomes" id="UP000293854">
    <property type="component" value="Unassembled WGS sequence"/>
</dbReference>
<dbReference type="GeneID" id="93725912"/>
<feature type="transmembrane region" description="Helical" evidence="9">
    <location>
        <begin position="56"/>
        <end position="75"/>
    </location>
</feature>
<dbReference type="KEGG" id="scv:A4G25_11150"/>
<accession>A0A143PDC5</accession>
<keyword evidence="2" id="KW-0813">Transport</keyword>
<keyword evidence="5 9" id="KW-1133">Transmembrane helix</keyword>
<dbReference type="Gene3D" id="1.10.3730.20">
    <property type="match status" value="1"/>
</dbReference>
<evidence type="ECO:0000256" key="3">
    <source>
        <dbReference type="ARBA" id="ARBA00022475"/>
    </source>
</evidence>
<evidence type="ECO:0000256" key="6">
    <source>
        <dbReference type="ARBA" id="ARBA00023136"/>
    </source>
</evidence>
<evidence type="ECO:0000256" key="4">
    <source>
        <dbReference type="ARBA" id="ARBA00022692"/>
    </source>
</evidence>
<dbReference type="InterPro" id="IPR000390">
    <property type="entry name" value="Small_drug/metabolite_transptr"/>
</dbReference>
<evidence type="ECO:0000256" key="7">
    <source>
        <dbReference type="ARBA" id="ARBA00038032"/>
    </source>
</evidence>
<organism evidence="11 12">
    <name type="scientific">Staphylococcus condimenti</name>
    <dbReference type="NCBI Taxonomy" id="70255"/>
    <lineage>
        <taxon>Bacteria</taxon>
        <taxon>Bacillati</taxon>
        <taxon>Bacillota</taxon>
        <taxon>Bacilli</taxon>
        <taxon>Bacillales</taxon>
        <taxon>Staphylococcaceae</taxon>
        <taxon>Staphylococcus</taxon>
    </lineage>
</organism>
<evidence type="ECO:0000256" key="9">
    <source>
        <dbReference type="SAM" id="Phobius"/>
    </source>
</evidence>
<dbReference type="EMBL" id="CP068073">
    <property type="protein sequence ID" value="QQS81737.1"/>
    <property type="molecule type" value="Genomic_DNA"/>
</dbReference>
<dbReference type="AlphaFoldDB" id="A0A143PDC5"/>
<keyword evidence="4 8" id="KW-0812">Transmembrane</keyword>
<feature type="transmembrane region" description="Helical" evidence="9">
    <location>
        <begin position="81"/>
        <end position="100"/>
    </location>
</feature>
<dbReference type="Pfam" id="PF00893">
    <property type="entry name" value="Multi_Drug_Res"/>
    <property type="match status" value="1"/>
</dbReference>
<dbReference type="SUPFAM" id="SSF103481">
    <property type="entry name" value="Multidrug resistance efflux transporter EmrE"/>
    <property type="match status" value="1"/>
</dbReference>
<reference evidence="10 13" key="2">
    <citation type="submission" date="2021-01" db="EMBL/GenBank/DDBJ databases">
        <title>FDA dAtabase for Regulatory Grade micrObial Sequences (FDA-ARGOS): Supporting development and validation of Infectious Disease Dx tests.</title>
        <authorList>
            <person name="Sproer C."/>
            <person name="Gronow S."/>
            <person name="Severitt S."/>
            <person name="Schroder I."/>
            <person name="Tallon L."/>
            <person name="Sadzewicz L."/>
            <person name="Zhao X."/>
            <person name="Boylan J."/>
            <person name="Ott S."/>
            <person name="Bowen H."/>
            <person name="Vavikolanu K."/>
            <person name="Mehta A."/>
            <person name="Aluvathingal J."/>
            <person name="Nadendla S."/>
            <person name="Lowell S."/>
            <person name="Myers T."/>
            <person name="Yan Y."/>
            <person name="Sichtig H."/>
        </authorList>
    </citation>
    <scope>NUCLEOTIDE SEQUENCE [LARGE SCALE GENOMIC DNA]</scope>
    <source>
        <strain evidence="10 13">FDAARGOS_1148</strain>
    </source>
</reference>
<dbReference type="RefSeq" id="WP_047131751.1">
    <property type="nucleotide sequence ID" value="NZ_CP015114.1"/>
</dbReference>
<dbReference type="PANTHER" id="PTHR30561:SF7">
    <property type="entry name" value="GUANIDINIUM EFFLUX SYSTEM SUBUNIT GDNC-RELATED"/>
    <property type="match status" value="1"/>
</dbReference>
<evidence type="ECO:0000256" key="8">
    <source>
        <dbReference type="RuleBase" id="RU003942"/>
    </source>
</evidence>
<evidence type="ECO:0000256" key="5">
    <source>
        <dbReference type="ARBA" id="ARBA00022989"/>
    </source>
</evidence>
<evidence type="ECO:0000313" key="11">
    <source>
        <dbReference type="EMBL" id="RZI01209.1"/>
    </source>
</evidence>
<evidence type="ECO:0000313" key="12">
    <source>
        <dbReference type="Proteomes" id="UP000293854"/>
    </source>
</evidence>
<protein>
    <submittedName>
        <fullName evidence="11">QacE family quaternary ammonium compound efflux SMR transporter</fullName>
    </submittedName>
</protein>
<dbReference type="InterPro" id="IPR037185">
    <property type="entry name" value="EmrE-like"/>
</dbReference>